<dbReference type="Proteomes" id="UP000236333">
    <property type="component" value="Unassembled WGS sequence"/>
</dbReference>
<name>A0A2J8AHR0_9CHLO</name>
<evidence type="ECO:0000313" key="2">
    <source>
        <dbReference type="EMBL" id="PNH12041.1"/>
    </source>
</evidence>
<feature type="region of interest" description="Disordered" evidence="1">
    <location>
        <begin position="1"/>
        <end position="33"/>
    </location>
</feature>
<dbReference type="AlphaFoldDB" id="A0A2J8AHR0"/>
<sequence length="33" mass="2976">MDCKGEPAAGGGGGAAEETQDAGPGASLLSPAC</sequence>
<evidence type="ECO:0000313" key="3">
    <source>
        <dbReference type="Proteomes" id="UP000236333"/>
    </source>
</evidence>
<evidence type="ECO:0000256" key="1">
    <source>
        <dbReference type="SAM" id="MobiDB-lite"/>
    </source>
</evidence>
<reference evidence="2 3" key="1">
    <citation type="journal article" date="2017" name="Mol. Biol. Evol.">
        <title>The 4-celled Tetrabaena socialis nuclear genome reveals the essential components for genetic control of cell number at the origin of multicellularity in the volvocine lineage.</title>
        <authorList>
            <person name="Featherston J."/>
            <person name="Arakaki Y."/>
            <person name="Hanschen E.R."/>
            <person name="Ferris P.J."/>
            <person name="Michod R.E."/>
            <person name="Olson B.J.S.C."/>
            <person name="Nozaki H."/>
            <person name="Durand P.M."/>
        </authorList>
    </citation>
    <scope>NUCLEOTIDE SEQUENCE [LARGE SCALE GENOMIC DNA]</scope>
    <source>
        <strain evidence="2 3">NIES-571</strain>
    </source>
</reference>
<gene>
    <name evidence="2" type="ORF">TSOC_001050</name>
</gene>
<keyword evidence="3" id="KW-1185">Reference proteome</keyword>
<accession>A0A2J8AHR0</accession>
<comment type="caution">
    <text evidence="2">The sequence shown here is derived from an EMBL/GenBank/DDBJ whole genome shotgun (WGS) entry which is preliminary data.</text>
</comment>
<protein>
    <submittedName>
        <fullName evidence="2">Uncharacterized protein</fullName>
    </submittedName>
</protein>
<dbReference type="EMBL" id="PGGS01000016">
    <property type="protein sequence ID" value="PNH12041.1"/>
    <property type="molecule type" value="Genomic_DNA"/>
</dbReference>
<proteinExistence type="predicted"/>
<organism evidence="2 3">
    <name type="scientific">Tetrabaena socialis</name>
    <dbReference type="NCBI Taxonomy" id="47790"/>
    <lineage>
        <taxon>Eukaryota</taxon>
        <taxon>Viridiplantae</taxon>
        <taxon>Chlorophyta</taxon>
        <taxon>core chlorophytes</taxon>
        <taxon>Chlorophyceae</taxon>
        <taxon>CS clade</taxon>
        <taxon>Chlamydomonadales</taxon>
        <taxon>Tetrabaenaceae</taxon>
        <taxon>Tetrabaena</taxon>
    </lineage>
</organism>